<reference evidence="1" key="1">
    <citation type="submission" date="2014-12" db="EMBL/GenBank/DDBJ databases">
        <title>Insight into the proteome of Arion vulgaris.</title>
        <authorList>
            <person name="Aradska J."/>
            <person name="Bulat T."/>
            <person name="Smidak R."/>
            <person name="Sarate P."/>
            <person name="Gangsoo J."/>
            <person name="Sialana F."/>
            <person name="Bilban M."/>
            <person name="Lubec G."/>
        </authorList>
    </citation>
    <scope>NUCLEOTIDE SEQUENCE</scope>
    <source>
        <tissue evidence="1">Skin</tissue>
    </source>
</reference>
<accession>A0A0B6ZB30</accession>
<name>A0A0B6ZB30_9EUPU</name>
<feature type="non-terminal residue" evidence="1">
    <location>
        <position position="89"/>
    </location>
</feature>
<protein>
    <submittedName>
        <fullName evidence="1">Uncharacterized protein</fullName>
    </submittedName>
</protein>
<dbReference type="EMBL" id="HACG01018924">
    <property type="protein sequence ID" value="CEK65789.1"/>
    <property type="molecule type" value="Transcribed_RNA"/>
</dbReference>
<gene>
    <name evidence="1" type="primary">ORF56270</name>
</gene>
<evidence type="ECO:0000313" key="1">
    <source>
        <dbReference type="EMBL" id="CEK65789.1"/>
    </source>
</evidence>
<dbReference type="AlphaFoldDB" id="A0A0B6ZB30"/>
<organism evidence="1">
    <name type="scientific">Arion vulgaris</name>
    <dbReference type="NCBI Taxonomy" id="1028688"/>
    <lineage>
        <taxon>Eukaryota</taxon>
        <taxon>Metazoa</taxon>
        <taxon>Spiralia</taxon>
        <taxon>Lophotrochozoa</taxon>
        <taxon>Mollusca</taxon>
        <taxon>Gastropoda</taxon>
        <taxon>Heterobranchia</taxon>
        <taxon>Euthyneura</taxon>
        <taxon>Panpulmonata</taxon>
        <taxon>Eupulmonata</taxon>
        <taxon>Stylommatophora</taxon>
        <taxon>Helicina</taxon>
        <taxon>Arionoidea</taxon>
        <taxon>Arionidae</taxon>
        <taxon>Arion</taxon>
    </lineage>
</organism>
<feature type="non-terminal residue" evidence="1">
    <location>
        <position position="1"/>
    </location>
</feature>
<sequence>LASHRRWHKPRVNCQSKLGTEEQVKTLTNQKIAPKTEFSSNNITEVIAKITMKREASPDVYHVEANHISTHNQYNTVTEEIQRAESVSY</sequence>
<proteinExistence type="predicted"/>